<feature type="domain" description="Phosphoesterase HXTX" evidence="3">
    <location>
        <begin position="102"/>
        <end position="172"/>
    </location>
</feature>
<feature type="short sequence motif" description="HXTX 2" evidence="2">
    <location>
        <begin position="130"/>
        <end position="133"/>
    </location>
</feature>
<evidence type="ECO:0000256" key="2">
    <source>
        <dbReference type="HAMAP-Rule" id="MF_01940"/>
    </source>
</evidence>
<gene>
    <name evidence="4" type="primary">ligT</name>
    <name evidence="4" type="ORF">EC9_00220</name>
</gene>
<feature type="active site" description="Proton acceptor" evidence="2">
    <location>
        <position position="130"/>
    </location>
</feature>
<dbReference type="GO" id="GO:0004113">
    <property type="term" value="F:2',3'-cyclic-nucleotide 3'-phosphodiesterase activity"/>
    <property type="evidence" value="ECO:0007669"/>
    <property type="project" value="InterPro"/>
</dbReference>
<dbReference type="GO" id="GO:0016874">
    <property type="term" value="F:ligase activity"/>
    <property type="evidence" value="ECO:0007669"/>
    <property type="project" value="UniProtKB-KW"/>
</dbReference>
<dbReference type="EMBL" id="CP036261">
    <property type="protein sequence ID" value="QDS85866.1"/>
    <property type="molecule type" value="Genomic_DNA"/>
</dbReference>
<dbReference type="Gene3D" id="3.90.1140.10">
    <property type="entry name" value="Cyclic phosphodiesterase"/>
    <property type="match status" value="1"/>
</dbReference>
<dbReference type="Pfam" id="PF02834">
    <property type="entry name" value="LigT_PEase"/>
    <property type="match status" value="2"/>
</dbReference>
<comment type="catalytic activity">
    <reaction evidence="2">
        <text>a 3'-end 2',3'-cyclophospho-ribonucleotide-RNA + H2O = a 3'-end 2'-phospho-ribonucleotide-RNA + H(+)</text>
        <dbReference type="Rhea" id="RHEA:11828"/>
        <dbReference type="Rhea" id="RHEA-COMP:10464"/>
        <dbReference type="Rhea" id="RHEA-COMP:17353"/>
        <dbReference type="ChEBI" id="CHEBI:15377"/>
        <dbReference type="ChEBI" id="CHEBI:15378"/>
        <dbReference type="ChEBI" id="CHEBI:83064"/>
        <dbReference type="ChEBI" id="CHEBI:173113"/>
        <dbReference type="EC" id="3.1.4.58"/>
    </reaction>
</comment>
<keyword evidence="4" id="KW-0436">Ligase</keyword>
<dbReference type="OrthoDB" id="9789350at2"/>
<dbReference type="KEGG" id="ruv:EC9_00220"/>
<sequence>MQKIRSFIAIPLTDEIQNAAGRMVDRLREPATGVKWVDADNLHLTLKFLGDVDNIEVPDVCKALRKCCANVEPFSLSIQGIGGFPDLQRARVVWAGVEDQSSGLCPLAESIDIEMGKLGFKREFRDYTPHLTLGRLKKGSRLGEDFIAAAEKEAETDLGMIHVQEVHVFASFMDKHQKGPTYNVMDRVALD</sequence>
<dbReference type="GO" id="GO:0008664">
    <property type="term" value="F:RNA 2',3'-cyclic 3'-phosphodiesterase activity"/>
    <property type="evidence" value="ECO:0007669"/>
    <property type="project" value="UniProtKB-EC"/>
</dbReference>
<organism evidence="4 5">
    <name type="scientific">Rosistilla ulvae</name>
    <dbReference type="NCBI Taxonomy" id="1930277"/>
    <lineage>
        <taxon>Bacteria</taxon>
        <taxon>Pseudomonadati</taxon>
        <taxon>Planctomycetota</taxon>
        <taxon>Planctomycetia</taxon>
        <taxon>Pirellulales</taxon>
        <taxon>Pirellulaceae</taxon>
        <taxon>Rosistilla</taxon>
    </lineage>
</organism>
<dbReference type="HAMAP" id="MF_01940">
    <property type="entry name" value="RNA_CPDase"/>
    <property type="match status" value="1"/>
</dbReference>
<dbReference type="EC" id="3.1.4.58" evidence="2"/>
<dbReference type="InterPro" id="IPR014051">
    <property type="entry name" value="Phosphoesterase_HXTX"/>
</dbReference>
<dbReference type="PANTHER" id="PTHR35561:SF1">
    <property type="entry name" value="RNA 2',3'-CYCLIC PHOSPHODIESTERASE"/>
    <property type="match status" value="1"/>
</dbReference>
<keyword evidence="1 2" id="KW-0378">Hydrolase</keyword>
<accession>A0A517LTC3</accession>
<dbReference type="Proteomes" id="UP000319557">
    <property type="component" value="Chromosome"/>
</dbReference>
<dbReference type="AlphaFoldDB" id="A0A517LTC3"/>
<evidence type="ECO:0000313" key="4">
    <source>
        <dbReference type="EMBL" id="QDS85866.1"/>
    </source>
</evidence>
<keyword evidence="5" id="KW-1185">Reference proteome</keyword>
<protein>
    <recommendedName>
        <fullName evidence="2">RNA 2',3'-cyclic phosphodiesterase</fullName>
        <shortName evidence="2">RNA 2',3'-CPDase</shortName>
        <ecNumber evidence="2">3.1.4.58</ecNumber>
    </recommendedName>
</protein>
<reference evidence="4 5" key="1">
    <citation type="submission" date="2019-02" db="EMBL/GenBank/DDBJ databases">
        <title>Deep-cultivation of Planctomycetes and their phenomic and genomic characterization uncovers novel biology.</title>
        <authorList>
            <person name="Wiegand S."/>
            <person name="Jogler M."/>
            <person name="Boedeker C."/>
            <person name="Pinto D."/>
            <person name="Vollmers J."/>
            <person name="Rivas-Marin E."/>
            <person name="Kohn T."/>
            <person name="Peeters S.H."/>
            <person name="Heuer A."/>
            <person name="Rast P."/>
            <person name="Oberbeckmann S."/>
            <person name="Bunk B."/>
            <person name="Jeske O."/>
            <person name="Meyerdierks A."/>
            <person name="Storesund J.E."/>
            <person name="Kallscheuer N."/>
            <person name="Luecker S."/>
            <person name="Lage O.M."/>
            <person name="Pohl T."/>
            <person name="Merkel B.J."/>
            <person name="Hornburger P."/>
            <person name="Mueller R.-W."/>
            <person name="Bruemmer F."/>
            <person name="Labrenz M."/>
            <person name="Spormann A.M."/>
            <person name="Op den Camp H."/>
            <person name="Overmann J."/>
            <person name="Amann R."/>
            <person name="Jetten M.S.M."/>
            <person name="Mascher T."/>
            <person name="Medema M.H."/>
            <person name="Devos D.P."/>
            <person name="Kaster A.-K."/>
            <person name="Ovreas L."/>
            <person name="Rohde M."/>
            <person name="Galperin M.Y."/>
            <person name="Jogler C."/>
        </authorList>
    </citation>
    <scope>NUCLEOTIDE SEQUENCE [LARGE SCALE GENOMIC DNA]</scope>
    <source>
        <strain evidence="4 5">EC9</strain>
    </source>
</reference>
<comment type="function">
    <text evidence="2">Hydrolyzes RNA 2',3'-cyclic phosphodiester to an RNA 2'-phosphomonoester.</text>
</comment>
<dbReference type="RefSeq" id="WP_145341311.1">
    <property type="nucleotide sequence ID" value="NZ_CP036261.1"/>
</dbReference>
<dbReference type="InterPro" id="IPR004175">
    <property type="entry name" value="RNA_CPDase"/>
</dbReference>
<feature type="active site" description="Proton donor" evidence="2">
    <location>
        <position position="43"/>
    </location>
</feature>
<evidence type="ECO:0000259" key="3">
    <source>
        <dbReference type="Pfam" id="PF02834"/>
    </source>
</evidence>
<feature type="short sequence motif" description="HXTX 1" evidence="2">
    <location>
        <begin position="43"/>
        <end position="46"/>
    </location>
</feature>
<dbReference type="PANTHER" id="PTHR35561">
    <property type="entry name" value="RNA 2',3'-CYCLIC PHOSPHODIESTERASE"/>
    <property type="match status" value="1"/>
</dbReference>
<evidence type="ECO:0000313" key="5">
    <source>
        <dbReference type="Proteomes" id="UP000319557"/>
    </source>
</evidence>
<name>A0A517LTC3_9BACT</name>
<proteinExistence type="inferred from homology"/>
<dbReference type="InterPro" id="IPR009097">
    <property type="entry name" value="Cyclic_Pdiesterase"/>
</dbReference>
<dbReference type="SUPFAM" id="SSF55144">
    <property type="entry name" value="LigT-like"/>
    <property type="match status" value="1"/>
</dbReference>
<dbReference type="NCBIfam" id="TIGR02258">
    <property type="entry name" value="2_5_ligase"/>
    <property type="match status" value="1"/>
</dbReference>
<feature type="domain" description="Phosphoesterase HXTX" evidence="3">
    <location>
        <begin position="10"/>
        <end position="94"/>
    </location>
</feature>
<comment type="similarity">
    <text evidence="2">Belongs to the 2H phosphoesterase superfamily. ThpR family.</text>
</comment>
<evidence type="ECO:0000256" key="1">
    <source>
        <dbReference type="ARBA" id="ARBA00022801"/>
    </source>
</evidence>